<evidence type="ECO:0000313" key="15">
    <source>
        <dbReference type="Proteomes" id="UP000598820"/>
    </source>
</evidence>
<keyword evidence="9" id="KW-0812">Transmembrane</keyword>
<evidence type="ECO:0000256" key="9">
    <source>
        <dbReference type="SAM" id="Phobius"/>
    </source>
</evidence>
<dbReference type="InterPro" id="IPR011623">
    <property type="entry name" value="7TMR_DISM_rcpt_extracell_dom1"/>
</dbReference>
<feature type="transmembrane region" description="Helical" evidence="9">
    <location>
        <begin position="182"/>
        <end position="203"/>
    </location>
</feature>
<dbReference type="Pfam" id="PF07696">
    <property type="entry name" value="7TMR-DISMED2"/>
    <property type="match status" value="1"/>
</dbReference>
<feature type="domain" description="Signal transduction histidine kinase subgroup 3 dimerisation and phosphoacceptor" evidence="13">
    <location>
        <begin position="434"/>
        <end position="497"/>
    </location>
</feature>
<dbReference type="Pfam" id="PF07730">
    <property type="entry name" value="HisKA_3"/>
    <property type="match status" value="1"/>
</dbReference>
<keyword evidence="9" id="KW-1133">Transmembrane helix</keyword>
<evidence type="ECO:0000259" key="12">
    <source>
        <dbReference type="Pfam" id="PF07696"/>
    </source>
</evidence>
<evidence type="ECO:0000256" key="4">
    <source>
        <dbReference type="ARBA" id="ARBA00022679"/>
    </source>
</evidence>
<organism evidence="14 15">
    <name type="scientific">Spirosoma profusum</name>
    <dbReference type="NCBI Taxonomy" id="2771354"/>
    <lineage>
        <taxon>Bacteria</taxon>
        <taxon>Pseudomonadati</taxon>
        <taxon>Bacteroidota</taxon>
        <taxon>Cytophagia</taxon>
        <taxon>Cytophagales</taxon>
        <taxon>Cytophagaceae</taxon>
        <taxon>Spirosoma</taxon>
    </lineage>
</organism>
<dbReference type="EMBL" id="JACWZY010000008">
    <property type="protein sequence ID" value="MBD2701461.1"/>
    <property type="molecule type" value="Genomic_DNA"/>
</dbReference>
<dbReference type="Gene3D" id="1.20.5.1930">
    <property type="match status" value="1"/>
</dbReference>
<evidence type="ECO:0000256" key="3">
    <source>
        <dbReference type="ARBA" id="ARBA00022553"/>
    </source>
</evidence>
<evidence type="ECO:0000256" key="1">
    <source>
        <dbReference type="ARBA" id="ARBA00000085"/>
    </source>
</evidence>
<dbReference type="InterPro" id="IPR036890">
    <property type="entry name" value="HATPase_C_sf"/>
</dbReference>
<name>A0A926XWU8_9BACT</name>
<dbReference type="InterPro" id="IPR011622">
    <property type="entry name" value="7TMR_DISM_rcpt_extracell_dom2"/>
</dbReference>
<dbReference type="Gene3D" id="3.30.565.10">
    <property type="entry name" value="Histidine kinase-like ATPase, C-terminal domain"/>
    <property type="match status" value="1"/>
</dbReference>
<evidence type="ECO:0000259" key="11">
    <source>
        <dbReference type="Pfam" id="PF07695"/>
    </source>
</evidence>
<evidence type="ECO:0000256" key="6">
    <source>
        <dbReference type="ARBA" id="ARBA00022777"/>
    </source>
</evidence>
<dbReference type="GO" id="GO:0005524">
    <property type="term" value="F:ATP binding"/>
    <property type="evidence" value="ECO:0007669"/>
    <property type="project" value="UniProtKB-KW"/>
</dbReference>
<evidence type="ECO:0000256" key="2">
    <source>
        <dbReference type="ARBA" id="ARBA00012438"/>
    </source>
</evidence>
<dbReference type="InterPro" id="IPR011712">
    <property type="entry name" value="Sig_transdc_His_kin_sub3_dim/P"/>
</dbReference>
<keyword evidence="9" id="KW-0472">Membrane</keyword>
<comment type="catalytic activity">
    <reaction evidence="1">
        <text>ATP + protein L-histidine = ADP + protein N-phospho-L-histidine.</text>
        <dbReference type="EC" id="2.7.13.3"/>
    </reaction>
</comment>
<sequence length="619" mass="71206">MKNFAAIWILFVLAIGSSSAQKTYWVGSEQYHRLDGYVAHYEDTTAQKNIRQIMGLQKEQAFSTLSTSSLNQGYTSSHHWLHIRLQSRKQQTVFLEIDNSRINDLRFYQLNGDSSVREVITGDWKAFSSRKFPNKNWVFPVTLTGKVPTDLYVMVAKQHEVLGVRVGLWDADTFEQQDRESYLFWGILTGFSLLILFINVVAFTATQDRVYFWFCGLILAIAFHISAQSGLGFQYIWPNFPDLNRLDPALLSGWLIMLAQLQFMQEFIAQKKGKSRAYLAVQTFKYVGSLLLIMNVVLRVLDVFPQNHFRWTYNTTLAFMVICISLAFWSVFERIRRRESVVIFYTVTVTIQLVGYLVVFFVNLTFIRGQESLYQFDSYVVVVLIFLFDLLIFTSGILYFWFKKYRQQNEALLIALHRSEQEQSQKIIDALEIERNRIAEDLYDDVGAMLSTAIGYVSSVGRKPDIKERFPVLAEARKLLDRAVENLRTVSHNLMPKNFAQLGLAKSLGETLDKIADTTPVRFEYVVVGEERRLDAAVEVQVFRIASELINDILKNSTATEATVQLVFNHEQLSILAEDNGPRTPIYNNLTSKVDFIRGKLTVDETQHGVTAIVEIPYQ</sequence>
<keyword evidence="3" id="KW-0597">Phosphoprotein</keyword>
<reference evidence="14" key="1">
    <citation type="submission" date="2020-09" db="EMBL/GenBank/DDBJ databases">
        <authorList>
            <person name="Kim M.K."/>
        </authorList>
    </citation>
    <scope>NUCLEOTIDE SEQUENCE</scope>
    <source>
        <strain evidence="14">BT702</strain>
    </source>
</reference>
<dbReference type="GO" id="GO:0000155">
    <property type="term" value="F:phosphorelay sensor kinase activity"/>
    <property type="evidence" value="ECO:0007669"/>
    <property type="project" value="InterPro"/>
</dbReference>
<keyword evidence="15" id="KW-1185">Reference proteome</keyword>
<evidence type="ECO:0000256" key="5">
    <source>
        <dbReference type="ARBA" id="ARBA00022741"/>
    </source>
</evidence>
<keyword evidence="5" id="KW-0547">Nucleotide-binding</keyword>
<keyword evidence="4" id="KW-0808">Transferase</keyword>
<dbReference type="InterPro" id="IPR050482">
    <property type="entry name" value="Sensor_HK_TwoCompSys"/>
</dbReference>
<dbReference type="GO" id="GO:0016020">
    <property type="term" value="C:membrane"/>
    <property type="evidence" value="ECO:0007669"/>
    <property type="project" value="InterPro"/>
</dbReference>
<feature type="transmembrane region" description="Helical" evidence="9">
    <location>
        <begin position="249"/>
        <end position="265"/>
    </location>
</feature>
<dbReference type="RefSeq" id="WP_190887313.1">
    <property type="nucleotide sequence ID" value="NZ_JACWZY010000008.1"/>
</dbReference>
<feature type="domain" description="7TM-DISM receptor extracellular" evidence="11">
    <location>
        <begin position="182"/>
        <end position="389"/>
    </location>
</feature>
<evidence type="ECO:0000256" key="7">
    <source>
        <dbReference type="ARBA" id="ARBA00022840"/>
    </source>
</evidence>
<dbReference type="PANTHER" id="PTHR24421">
    <property type="entry name" value="NITRATE/NITRITE SENSOR PROTEIN NARX-RELATED"/>
    <property type="match status" value="1"/>
</dbReference>
<feature type="signal peptide" evidence="10">
    <location>
        <begin position="1"/>
        <end position="20"/>
    </location>
</feature>
<gene>
    <name evidence="14" type="ORF">IC229_12490</name>
</gene>
<keyword evidence="7" id="KW-0067">ATP-binding</keyword>
<feature type="transmembrane region" description="Helical" evidence="9">
    <location>
        <begin position="277"/>
        <end position="301"/>
    </location>
</feature>
<evidence type="ECO:0000313" key="14">
    <source>
        <dbReference type="EMBL" id="MBD2701461.1"/>
    </source>
</evidence>
<keyword evidence="10" id="KW-0732">Signal</keyword>
<comment type="caution">
    <text evidence="14">The sequence shown here is derived from an EMBL/GenBank/DDBJ whole genome shotgun (WGS) entry which is preliminary data.</text>
</comment>
<protein>
    <recommendedName>
        <fullName evidence="2">histidine kinase</fullName>
        <ecNumber evidence="2">2.7.13.3</ecNumber>
    </recommendedName>
</protein>
<accession>A0A926XWU8</accession>
<feature type="transmembrane region" description="Helical" evidence="9">
    <location>
        <begin position="210"/>
        <end position="237"/>
    </location>
</feature>
<feature type="transmembrane region" description="Helical" evidence="9">
    <location>
        <begin position="379"/>
        <end position="402"/>
    </location>
</feature>
<evidence type="ECO:0000259" key="13">
    <source>
        <dbReference type="Pfam" id="PF07730"/>
    </source>
</evidence>
<dbReference type="Proteomes" id="UP000598820">
    <property type="component" value="Unassembled WGS sequence"/>
</dbReference>
<evidence type="ECO:0000256" key="8">
    <source>
        <dbReference type="ARBA" id="ARBA00023012"/>
    </source>
</evidence>
<feature type="transmembrane region" description="Helical" evidence="9">
    <location>
        <begin position="344"/>
        <end position="367"/>
    </location>
</feature>
<dbReference type="Gene3D" id="2.60.40.2380">
    <property type="match status" value="1"/>
</dbReference>
<proteinExistence type="predicted"/>
<dbReference type="GO" id="GO:0046983">
    <property type="term" value="F:protein dimerization activity"/>
    <property type="evidence" value="ECO:0007669"/>
    <property type="project" value="InterPro"/>
</dbReference>
<keyword evidence="8" id="KW-0902">Two-component regulatory system</keyword>
<keyword evidence="6" id="KW-0418">Kinase</keyword>
<feature type="transmembrane region" description="Helical" evidence="9">
    <location>
        <begin position="313"/>
        <end position="332"/>
    </location>
</feature>
<feature type="chain" id="PRO_5037020549" description="histidine kinase" evidence="10">
    <location>
        <begin position="21"/>
        <end position="619"/>
    </location>
</feature>
<evidence type="ECO:0000256" key="10">
    <source>
        <dbReference type="SAM" id="SignalP"/>
    </source>
</evidence>
<feature type="domain" description="7TM-DISM receptor extracellular" evidence="12">
    <location>
        <begin position="36"/>
        <end position="160"/>
    </location>
</feature>
<dbReference type="Pfam" id="PF07695">
    <property type="entry name" value="7TMR-DISM_7TM"/>
    <property type="match status" value="1"/>
</dbReference>
<dbReference type="AlphaFoldDB" id="A0A926XWU8"/>
<dbReference type="EC" id="2.7.13.3" evidence="2"/>
<dbReference type="PANTHER" id="PTHR24421:SF10">
    <property type="entry name" value="NITRATE_NITRITE SENSOR PROTEIN NARQ"/>
    <property type="match status" value="1"/>
</dbReference>